<dbReference type="Pfam" id="PF05685">
    <property type="entry name" value="Uma2"/>
    <property type="match status" value="1"/>
</dbReference>
<dbReference type="RefSeq" id="WP_230840672.1">
    <property type="nucleotide sequence ID" value="NZ_CP063845.1"/>
</dbReference>
<evidence type="ECO:0000256" key="1">
    <source>
        <dbReference type="SAM" id="Coils"/>
    </source>
</evidence>
<reference evidence="3 4" key="1">
    <citation type="journal article" date="2021" name="Genome Biol. Evol.">
        <title>Complete Genome Sequencing of a Novel Gloeobacter Species from a Waterfall Cave in Mexico.</title>
        <authorList>
            <person name="Saw J.H."/>
            <person name="Cardona T."/>
            <person name="Montejano G."/>
        </authorList>
    </citation>
    <scope>NUCLEOTIDE SEQUENCE [LARGE SCALE GENOMIC DNA]</scope>
    <source>
        <strain evidence="3">MG652769</strain>
    </source>
</reference>
<dbReference type="CDD" id="cd06260">
    <property type="entry name" value="DUF820-like"/>
    <property type="match status" value="1"/>
</dbReference>
<evidence type="ECO:0000313" key="3">
    <source>
        <dbReference type="EMBL" id="UFP93620.1"/>
    </source>
</evidence>
<feature type="coiled-coil region" evidence="1">
    <location>
        <begin position="203"/>
        <end position="235"/>
    </location>
</feature>
<protein>
    <submittedName>
        <fullName evidence="3">Uma2 family endonuclease</fullName>
    </submittedName>
</protein>
<dbReference type="Gene3D" id="3.90.1570.10">
    <property type="entry name" value="tt1808, chain A"/>
    <property type="match status" value="1"/>
</dbReference>
<keyword evidence="3" id="KW-0378">Hydrolase</keyword>
<dbReference type="GO" id="GO:0004519">
    <property type="term" value="F:endonuclease activity"/>
    <property type="evidence" value="ECO:0007669"/>
    <property type="project" value="UniProtKB-KW"/>
</dbReference>
<proteinExistence type="predicted"/>
<organism evidence="3 4">
    <name type="scientific">Gloeobacter morelensis MG652769</name>
    <dbReference type="NCBI Taxonomy" id="2781736"/>
    <lineage>
        <taxon>Bacteria</taxon>
        <taxon>Bacillati</taxon>
        <taxon>Cyanobacteriota</taxon>
        <taxon>Cyanophyceae</taxon>
        <taxon>Gloeobacterales</taxon>
        <taxon>Gloeobacteraceae</taxon>
        <taxon>Gloeobacter</taxon>
        <taxon>Gloeobacter morelensis</taxon>
    </lineage>
</organism>
<evidence type="ECO:0000313" key="4">
    <source>
        <dbReference type="Proteomes" id="UP001054846"/>
    </source>
</evidence>
<dbReference type="PANTHER" id="PTHR33352:SF3">
    <property type="entry name" value="SLR1612 PROTEIN"/>
    <property type="match status" value="1"/>
</dbReference>
<dbReference type="Proteomes" id="UP001054846">
    <property type="component" value="Chromosome"/>
</dbReference>
<name>A0ABY3PIY6_9CYAN</name>
<keyword evidence="1" id="KW-0175">Coiled coil</keyword>
<accession>A0ABY3PIY6</accession>
<dbReference type="InterPro" id="IPR011335">
    <property type="entry name" value="Restrct_endonuc-II-like"/>
</dbReference>
<dbReference type="InterPro" id="IPR012296">
    <property type="entry name" value="Nuclease_put_TT1808"/>
</dbReference>
<keyword evidence="3" id="KW-0255">Endonuclease</keyword>
<gene>
    <name evidence="3" type="ORF">ISF26_17795</name>
</gene>
<feature type="domain" description="Putative restriction endonuclease" evidence="2">
    <location>
        <begin position="23"/>
        <end position="160"/>
    </location>
</feature>
<keyword evidence="4" id="KW-1185">Reference proteome</keyword>
<keyword evidence="3" id="KW-0540">Nuclease</keyword>
<evidence type="ECO:0000259" key="2">
    <source>
        <dbReference type="Pfam" id="PF05685"/>
    </source>
</evidence>
<dbReference type="EMBL" id="CP063845">
    <property type="protein sequence ID" value="UFP93620.1"/>
    <property type="molecule type" value="Genomic_DNA"/>
</dbReference>
<dbReference type="SUPFAM" id="SSF52980">
    <property type="entry name" value="Restriction endonuclease-like"/>
    <property type="match status" value="1"/>
</dbReference>
<dbReference type="InterPro" id="IPR008538">
    <property type="entry name" value="Uma2"/>
</dbReference>
<sequence>MIQYDPRLHLPSAAELPDSDDTPVDNELQNLVPNLLDQVLGLLWQQRDDWFFGVDMGIYADTENPRRAIVPDGFLSLNVPRLHRPGGRPSYVLWEENGILPVLVLEVVSQNYGGEYDSKMQEYEQLEILYYVIYDPGAHQKRDGLEVYRLIEGRYERLAGEPVWMGEIGLGIGRAVGVFRGWERQWLYWFDESGERYPTPEEYERYRAALAEQQLEREQEQVERLRQRLRDAGIDPDALE</sequence>
<dbReference type="PANTHER" id="PTHR33352">
    <property type="entry name" value="SLR1095 PROTEIN"/>
    <property type="match status" value="1"/>
</dbReference>